<evidence type="ECO:0000313" key="1">
    <source>
        <dbReference type="EMBL" id="PKC55139.1"/>
    </source>
</evidence>
<dbReference type="Proteomes" id="UP000232688">
    <property type="component" value="Unassembled WGS sequence"/>
</dbReference>
<reference evidence="1 2" key="1">
    <citation type="submission" date="2017-10" db="EMBL/GenBank/DDBJ databases">
        <title>Extensive intraspecific genome diversity in a model arbuscular mycorrhizal fungus.</title>
        <authorList>
            <person name="Chen E.C.H."/>
            <person name="Morin E."/>
            <person name="Baudet D."/>
            <person name="Noel J."/>
            <person name="Ndikumana S."/>
            <person name="Charron P."/>
            <person name="St-Onge C."/>
            <person name="Giorgi J."/>
            <person name="Grigoriev I.V."/>
            <person name="Roux C."/>
            <person name="Martin F.M."/>
            <person name="Corradi N."/>
        </authorList>
    </citation>
    <scope>NUCLEOTIDE SEQUENCE [LARGE SCALE GENOMIC DNA]</scope>
    <source>
        <strain evidence="1 2">A1</strain>
    </source>
</reference>
<reference evidence="1 2" key="2">
    <citation type="submission" date="2017-10" db="EMBL/GenBank/DDBJ databases">
        <title>Genome analyses suggest a sexual origin of heterokaryosis in a supposedly ancient asexual fungus.</title>
        <authorList>
            <person name="Corradi N."/>
            <person name="Sedzielewska K."/>
            <person name="Noel J."/>
            <person name="Charron P."/>
            <person name="Farinelli L."/>
            <person name="Marton T."/>
            <person name="Kruger M."/>
            <person name="Pelin A."/>
            <person name="Brachmann A."/>
            <person name="Corradi N."/>
        </authorList>
    </citation>
    <scope>NUCLEOTIDE SEQUENCE [LARGE SCALE GENOMIC DNA]</scope>
    <source>
        <strain evidence="1 2">A1</strain>
    </source>
</reference>
<accession>A0A2N0QVQ6</accession>
<gene>
    <name evidence="1" type="ORF">RhiirA1_476103</name>
</gene>
<protein>
    <submittedName>
        <fullName evidence="1">Uncharacterized protein</fullName>
    </submittedName>
</protein>
<comment type="caution">
    <text evidence="1">The sequence shown here is derived from an EMBL/GenBank/DDBJ whole genome shotgun (WGS) entry which is preliminary data.</text>
</comment>
<dbReference type="VEuPathDB" id="FungiDB:RhiirA1_476103"/>
<sequence length="91" mass="11038">MPYSKIFSDLLELTYEVIKYFMNDFLTLFMYLVNRLWCRLAIPLLYGKIHFQFLNKIIIYLRNLSGDLKAKLNEYKKRKENCMELKCVIIS</sequence>
<dbReference type="AlphaFoldDB" id="A0A2N0QVQ6"/>
<proteinExistence type="predicted"/>
<evidence type="ECO:0000313" key="2">
    <source>
        <dbReference type="Proteomes" id="UP000232688"/>
    </source>
</evidence>
<dbReference type="EMBL" id="LLXH01002770">
    <property type="protein sequence ID" value="PKC55139.1"/>
    <property type="molecule type" value="Genomic_DNA"/>
</dbReference>
<name>A0A2N0QVQ6_9GLOM</name>
<organism evidence="1 2">
    <name type="scientific">Rhizophagus irregularis</name>
    <dbReference type="NCBI Taxonomy" id="588596"/>
    <lineage>
        <taxon>Eukaryota</taxon>
        <taxon>Fungi</taxon>
        <taxon>Fungi incertae sedis</taxon>
        <taxon>Mucoromycota</taxon>
        <taxon>Glomeromycotina</taxon>
        <taxon>Glomeromycetes</taxon>
        <taxon>Glomerales</taxon>
        <taxon>Glomeraceae</taxon>
        <taxon>Rhizophagus</taxon>
    </lineage>
</organism>